<organism evidence="6">
    <name type="scientific">hydrothermal vent metagenome</name>
    <dbReference type="NCBI Taxonomy" id="652676"/>
    <lineage>
        <taxon>unclassified sequences</taxon>
        <taxon>metagenomes</taxon>
        <taxon>ecological metagenomes</taxon>
    </lineage>
</organism>
<evidence type="ECO:0000259" key="5">
    <source>
        <dbReference type="PROSITE" id="PS50893"/>
    </source>
</evidence>
<evidence type="ECO:0000313" key="6">
    <source>
        <dbReference type="EMBL" id="VAX33814.1"/>
    </source>
</evidence>
<dbReference type="PANTHER" id="PTHR42711">
    <property type="entry name" value="ABC TRANSPORTER ATP-BINDING PROTEIN"/>
    <property type="match status" value="1"/>
</dbReference>
<dbReference type="PROSITE" id="PS50893">
    <property type="entry name" value="ABC_TRANSPORTER_2"/>
    <property type="match status" value="1"/>
</dbReference>
<keyword evidence="4 6" id="KW-0067">ATP-binding</keyword>
<dbReference type="GO" id="GO:0005524">
    <property type="term" value="F:ATP binding"/>
    <property type="evidence" value="ECO:0007669"/>
    <property type="project" value="UniProtKB-KW"/>
</dbReference>
<keyword evidence="2" id="KW-0813">Transport</keyword>
<dbReference type="InterPro" id="IPR050763">
    <property type="entry name" value="ABC_transporter_ATP-binding"/>
</dbReference>
<dbReference type="PANTHER" id="PTHR42711:SF5">
    <property type="entry name" value="ABC TRANSPORTER ATP-BINDING PROTEIN NATA"/>
    <property type="match status" value="1"/>
</dbReference>
<accession>A0A3B1DCP6</accession>
<evidence type="ECO:0000256" key="3">
    <source>
        <dbReference type="ARBA" id="ARBA00022741"/>
    </source>
</evidence>
<dbReference type="SUPFAM" id="SSF52540">
    <property type="entry name" value="P-loop containing nucleoside triphosphate hydrolases"/>
    <property type="match status" value="1"/>
</dbReference>
<reference evidence="6" key="1">
    <citation type="submission" date="2018-06" db="EMBL/GenBank/DDBJ databases">
        <authorList>
            <person name="Zhirakovskaya E."/>
        </authorList>
    </citation>
    <scope>NUCLEOTIDE SEQUENCE</scope>
</reference>
<dbReference type="Pfam" id="PF00005">
    <property type="entry name" value="ABC_tran"/>
    <property type="match status" value="1"/>
</dbReference>
<dbReference type="InterPro" id="IPR003593">
    <property type="entry name" value="AAA+_ATPase"/>
</dbReference>
<dbReference type="AlphaFoldDB" id="A0A3B1DCP6"/>
<dbReference type="EMBL" id="UOGF01000120">
    <property type="protein sequence ID" value="VAX33814.1"/>
    <property type="molecule type" value="Genomic_DNA"/>
</dbReference>
<name>A0A3B1DCP6_9ZZZZ</name>
<dbReference type="PROSITE" id="PS00211">
    <property type="entry name" value="ABC_TRANSPORTER_1"/>
    <property type="match status" value="1"/>
</dbReference>
<keyword evidence="3" id="KW-0547">Nucleotide-binding</keyword>
<sequence length="292" mass="33055">MNILEVNNLYKHYKDLVAVDGISFSVPEGICFGLLGPNGAGKSTTLEVIEGLKKATSGDILYKGMPRDANFREEIGIQFQSTALQDRMRVKEALEIFACFYRKTLDLQTIIEMCALQEFLDRDHDKLSGGQRQRLLLALALVNDPELIFLDEPTTGLDPQARKDFWHLIENIKAVNKTVILTTHYMDEAETLCDEIVIIDKGKIVTQGSPTSLLQKHYKGVKVIFPRSHESQLNPKRFSWEIMGESLILKTQNLEETLNALMQNHVSLQGLQIQSYNLEDLFIDMTGGQLRV</sequence>
<dbReference type="SMART" id="SM00382">
    <property type="entry name" value="AAA"/>
    <property type="match status" value="1"/>
</dbReference>
<evidence type="ECO:0000256" key="4">
    <source>
        <dbReference type="ARBA" id="ARBA00022840"/>
    </source>
</evidence>
<protein>
    <submittedName>
        <fullName evidence="6">Efflux ABC transporter, ATP-binding protein</fullName>
    </submittedName>
</protein>
<proteinExistence type="inferred from homology"/>
<feature type="domain" description="ABC transporter" evidence="5">
    <location>
        <begin position="4"/>
        <end position="226"/>
    </location>
</feature>
<dbReference type="InterPro" id="IPR027417">
    <property type="entry name" value="P-loop_NTPase"/>
</dbReference>
<dbReference type="Gene3D" id="3.40.50.300">
    <property type="entry name" value="P-loop containing nucleotide triphosphate hydrolases"/>
    <property type="match status" value="1"/>
</dbReference>
<dbReference type="InterPro" id="IPR003439">
    <property type="entry name" value="ABC_transporter-like_ATP-bd"/>
</dbReference>
<dbReference type="InterPro" id="IPR017871">
    <property type="entry name" value="ABC_transporter-like_CS"/>
</dbReference>
<dbReference type="GO" id="GO:0016887">
    <property type="term" value="F:ATP hydrolysis activity"/>
    <property type="evidence" value="ECO:0007669"/>
    <property type="project" value="InterPro"/>
</dbReference>
<evidence type="ECO:0000256" key="1">
    <source>
        <dbReference type="ARBA" id="ARBA00005417"/>
    </source>
</evidence>
<comment type="similarity">
    <text evidence="1">Belongs to the ABC transporter superfamily.</text>
</comment>
<evidence type="ECO:0000256" key="2">
    <source>
        <dbReference type="ARBA" id="ARBA00022448"/>
    </source>
</evidence>
<gene>
    <name evidence="6" type="ORF">MNBD_NITROSPIRAE01-1659</name>
</gene>